<dbReference type="InterPro" id="IPR001173">
    <property type="entry name" value="Glyco_trans_2-like"/>
</dbReference>
<feature type="domain" description="Glycosyltransferase 2-like" evidence="1">
    <location>
        <begin position="8"/>
        <end position="167"/>
    </location>
</feature>
<evidence type="ECO:0000259" key="1">
    <source>
        <dbReference type="Pfam" id="PF00535"/>
    </source>
</evidence>
<reference evidence="2 3" key="1">
    <citation type="submission" date="2019-05" db="EMBL/GenBank/DDBJ databases">
        <authorList>
            <person name="Qu J.-H."/>
        </authorList>
    </citation>
    <scope>NUCLEOTIDE SEQUENCE [LARGE SCALE GENOMIC DNA]</scope>
    <source>
        <strain evidence="2 3">T17</strain>
    </source>
</reference>
<dbReference type="Proteomes" id="UP000306402">
    <property type="component" value="Unassembled WGS sequence"/>
</dbReference>
<name>A0A5R9L4G4_9BACT</name>
<gene>
    <name evidence="2" type="ORF">FEN17_06730</name>
</gene>
<dbReference type="InterPro" id="IPR029044">
    <property type="entry name" value="Nucleotide-diphossugar_trans"/>
</dbReference>
<dbReference type="OrthoDB" id="9802649at2"/>
<dbReference type="AlphaFoldDB" id="A0A5R9L4G4"/>
<keyword evidence="2" id="KW-0808">Transferase</keyword>
<organism evidence="2 3">
    <name type="scientific">Dyadobacter luticola</name>
    <dbReference type="NCBI Taxonomy" id="1979387"/>
    <lineage>
        <taxon>Bacteria</taxon>
        <taxon>Pseudomonadati</taxon>
        <taxon>Bacteroidota</taxon>
        <taxon>Cytophagia</taxon>
        <taxon>Cytophagales</taxon>
        <taxon>Spirosomataceae</taxon>
        <taxon>Dyadobacter</taxon>
    </lineage>
</organism>
<sequence length="310" mass="35795">MKSTPRISIAMCTYNGRDFLQQQLDSILAQTVSDWEMVIVDDCSADDTHAILNAYAERDPRFKIHCNDQNLGYNKNFEKALQLCECDIIAICDQDDIWRPDKLETQLNALGDHQLIYHDSEFIEDSGKPMGIKISDKFNFYRGSNPEAFLYLNCVSGHSIMMKKPVLEKALPFPANFHYDQWLAFISATEGSINFVDQCLVKYRQHQKNNTDMLALHAVARNVDQKLEGLEQESAWLLLCLGKAKGKSKLLIDRLYTLSLQRNKSFASIAYGITIWKNRQSLLYLLKKSEVSKFFYTLRKIWGSRIKKRI</sequence>
<dbReference type="EMBL" id="VCEJ01000002">
    <property type="protein sequence ID" value="TLV03301.1"/>
    <property type="molecule type" value="Genomic_DNA"/>
</dbReference>
<protein>
    <submittedName>
        <fullName evidence="2">Glycosyltransferase family 2 protein</fullName>
    </submittedName>
</protein>
<comment type="caution">
    <text evidence="2">The sequence shown here is derived from an EMBL/GenBank/DDBJ whole genome shotgun (WGS) entry which is preliminary data.</text>
</comment>
<accession>A0A5R9L4G4</accession>
<dbReference type="SUPFAM" id="SSF53448">
    <property type="entry name" value="Nucleotide-diphospho-sugar transferases"/>
    <property type="match status" value="1"/>
</dbReference>
<dbReference type="CDD" id="cd04196">
    <property type="entry name" value="GT_2_like_d"/>
    <property type="match status" value="1"/>
</dbReference>
<dbReference type="PANTHER" id="PTHR22916">
    <property type="entry name" value="GLYCOSYLTRANSFERASE"/>
    <property type="match status" value="1"/>
</dbReference>
<dbReference type="GO" id="GO:0016758">
    <property type="term" value="F:hexosyltransferase activity"/>
    <property type="evidence" value="ECO:0007669"/>
    <property type="project" value="UniProtKB-ARBA"/>
</dbReference>
<keyword evidence="3" id="KW-1185">Reference proteome</keyword>
<evidence type="ECO:0000313" key="2">
    <source>
        <dbReference type="EMBL" id="TLV03301.1"/>
    </source>
</evidence>
<dbReference type="RefSeq" id="WP_138364508.1">
    <property type="nucleotide sequence ID" value="NZ_VCEJ01000002.1"/>
</dbReference>
<dbReference type="Pfam" id="PF00535">
    <property type="entry name" value="Glycos_transf_2"/>
    <property type="match status" value="1"/>
</dbReference>
<dbReference type="PANTHER" id="PTHR22916:SF3">
    <property type="entry name" value="UDP-GLCNAC:BETAGAL BETA-1,3-N-ACETYLGLUCOSAMINYLTRANSFERASE-LIKE PROTEIN 1"/>
    <property type="match status" value="1"/>
</dbReference>
<evidence type="ECO:0000313" key="3">
    <source>
        <dbReference type="Proteomes" id="UP000306402"/>
    </source>
</evidence>
<dbReference type="Gene3D" id="3.90.550.10">
    <property type="entry name" value="Spore Coat Polysaccharide Biosynthesis Protein SpsA, Chain A"/>
    <property type="match status" value="1"/>
</dbReference>
<proteinExistence type="predicted"/>